<organism evidence="1 2">
    <name type="scientific">Siccibacter colletis</name>
    <dbReference type="NCBI Taxonomy" id="1505757"/>
    <lineage>
        <taxon>Bacteria</taxon>
        <taxon>Pseudomonadati</taxon>
        <taxon>Pseudomonadota</taxon>
        <taxon>Gammaproteobacteria</taxon>
        <taxon>Enterobacterales</taxon>
        <taxon>Enterobacteriaceae</taxon>
        <taxon>Siccibacter</taxon>
    </lineage>
</organism>
<evidence type="ECO:0000313" key="2">
    <source>
        <dbReference type="Proteomes" id="UP001156318"/>
    </source>
</evidence>
<sequence length="281" mass="33234">MESVSLPFVIYETERKMNDYRSDDMCFGDLTEKQLKENFQLWNISERVDPYKLEEKSSFNRPQSPFCCNSLIKTNSLFRKACADIMFNEMRSLSHAFSFLGTYKNIINKMLNHMQYGTGKPFTDGLLDMALKEQISYDNSDSGSLRRIKRGLIKSIDWDKNYLPKNKTEEITTLISKGRLPKFDTWHDNINGMGVSVHDTWATKIILRDLTVSNNSFRAQIHYNVQDHFGLDKNDIRKQKFFQFQFFRLWFLLQHHHQFAFRPFMTNMEAEIFISGSKYDI</sequence>
<name>A0ABY6JEC3_9ENTR</name>
<keyword evidence="2" id="KW-1185">Reference proteome</keyword>
<dbReference type="Pfam" id="PF11692">
    <property type="entry name" value="DUF3289"/>
    <property type="match status" value="1"/>
</dbReference>
<dbReference type="Proteomes" id="UP001156318">
    <property type="component" value="Chromosome"/>
</dbReference>
<dbReference type="NCBIfam" id="TIGR03034">
    <property type="entry name" value="YPO3983 family protein"/>
    <property type="match status" value="1"/>
</dbReference>
<gene>
    <name evidence="1" type="ORF">KFZ77_00240</name>
</gene>
<proteinExistence type="predicted"/>
<reference evidence="1 2" key="1">
    <citation type="submission" date="2021-05" db="EMBL/GenBank/DDBJ databases">
        <title>Isolation, identification, and the growth promoting effects of Pantoea dispersa strain YSD J2 from the aboveground leaves of Cyperus esculentus L.Var. Sativus.</title>
        <authorList>
            <person name="Wang S."/>
            <person name="Tang X.M."/>
            <person name="Huang Y.N."/>
        </authorList>
    </citation>
    <scope>NUCLEOTIDE SEQUENCE [LARGE SCALE GENOMIC DNA]</scope>
    <source>
        <strain evidence="2">YSD YN2</strain>
    </source>
</reference>
<protein>
    <submittedName>
        <fullName evidence="1">DUF3289 family protein</fullName>
    </submittedName>
</protein>
<accession>A0ABY6JEC3</accession>
<dbReference type="RefSeq" id="WP_031522183.1">
    <property type="nucleotide sequence ID" value="NZ_CP074352.1"/>
</dbReference>
<dbReference type="EMBL" id="CP074352">
    <property type="protein sequence ID" value="UYU31982.1"/>
    <property type="molecule type" value="Genomic_DNA"/>
</dbReference>
<dbReference type="InterPro" id="IPR017483">
    <property type="entry name" value="CHP03034"/>
</dbReference>
<evidence type="ECO:0000313" key="1">
    <source>
        <dbReference type="EMBL" id="UYU31982.1"/>
    </source>
</evidence>